<keyword evidence="2" id="KW-0479">Metal-binding</keyword>
<dbReference type="SUPFAM" id="SSF56281">
    <property type="entry name" value="Metallo-hydrolase/oxidoreductase"/>
    <property type="match status" value="1"/>
</dbReference>
<dbReference type="PANTHER" id="PTHR46233:SF3">
    <property type="entry name" value="HYDROXYACYLGLUTATHIONE HYDROLASE GLOC"/>
    <property type="match status" value="1"/>
</dbReference>
<accession>A0A1G9MA83</accession>
<evidence type="ECO:0000259" key="5">
    <source>
        <dbReference type="SMART" id="SM00849"/>
    </source>
</evidence>
<dbReference type="EMBL" id="FNGP01000005">
    <property type="protein sequence ID" value="SDL71176.1"/>
    <property type="molecule type" value="Genomic_DNA"/>
</dbReference>
<dbReference type="InterPro" id="IPR001279">
    <property type="entry name" value="Metallo-B-lactamas"/>
</dbReference>
<dbReference type="GO" id="GO:0046872">
    <property type="term" value="F:metal ion binding"/>
    <property type="evidence" value="ECO:0007669"/>
    <property type="project" value="UniProtKB-KW"/>
</dbReference>
<dbReference type="Gene3D" id="3.60.15.10">
    <property type="entry name" value="Ribonuclease Z/Hydroxyacylglutathione hydrolase-like"/>
    <property type="match status" value="1"/>
</dbReference>
<dbReference type="SMART" id="SM00849">
    <property type="entry name" value="Lactamase_B"/>
    <property type="match status" value="1"/>
</dbReference>
<dbReference type="InterPro" id="IPR051453">
    <property type="entry name" value="MBL_Glyoxalase_II"/>
</dbReference>
<feature type="domain" description="Metallo-beta-lactamase" evidence="5">
    <location>
        <begin position="12"/>
        <end position="203"/>
    </location>
</feature>
<dbReference type="Pfam" id="PF00753">
    <property type="entry name" value="Lactamase_B"/>
    <property type="match status" value="1"/>
</dbReference>
<dbReference type="OrthoDB" id="9802991at2"/>
<dbReference type="RefSeq" id="WP_093252783.1">
    <property type="nucleotide sequence ID" value="NZ_FNGP01000005.1"/>
</dbReference>
<keyword evidence="3" id="KW-0378">Hydrolase</keyword>
<dbReference type="CDD" id="cd06262">
    <property type="entry name" value="metallo-hydrolase-like_MBL-fold"/>
    <property type="match status" value="1"/>
</dbReference>
<reference evidence="6 7" key="1">
    <citation type="submission" date="2016-10" db="EMBL/GenBank/DDBJ databases">
        <authorList>
            <person name="de Groot N.N."/>
        </authorList>
    </citation>
    <scope>NUCLEOTIDE SEQUENCE [LARGE SCALE GENOMIC DNA]</scope>
    <source>
        <strain evidence="6 7">CGMCC 1.9159</strain>
    </source>
</reference>
<evidence type="ECO:0000256" key="3">
    <source>
        <dbReference type="ARBA" id="ARBA00022801"/>
    </source>
</evidence>
<dbReference type="GO" id="GO:0016787">
    <property type="term" value="F:hydrolase activity"/>
    <property type="evidence" value="ECO:0007669"/>
    <property type="project" value="UniProtKB-KW"/>
</dbReference>
<evidence type="ECO:0000313" key="7">
    <source>
        <dbReference type="Proteomes" id="UP000199475"/>
    </source>
</evidence>
<organism evidence="6 7">
    <name type="scientific">Tessaracoccus oleiagri</name>
    <dbReference type="NCBI Taxonomy" id="686624"/>
    <lineage>
        <taxon>Bacteria</taxon>
        <taxon>Bacillati</taxon>
        <taxon>Actinomycetota</taxon>
        <taxon>Actinomycetes</taxon>
        <taxon>Propionibacteriales</taxon>
        <taxon>Propionibacteriaceae</taxon>
        <taxon>Tessaracoccus</taxon>
    </lineage>
</organism>
<evidence type="ECO:0000256" key="4">
    <source>
        <dbReference type="ARBA" id="ARBA00022833"/>
    </source>
</evidence>
<proteinExistence type="predicted"/>
<protein>
    <submittedName>
        <fullName evidence="6">Glyoxylase, beta-lactamase superfamily II</fullName>
    </submittedName>
</protein>
<dbReference type="Proteomes" id="UP000199475">
    <property type="component" value="Unassembled WGS sequence"/>
</dbReference>
<gene>
    <name evidence="6" type="ORF">SAMN04488242_2502</name>
</gene>
<comment type="cofactor">
    <cofactor evidence="1">
        <name>Zn(2+)</name>
        <dbReference type="ChEBI" id="CHEBI:29105"/>
    </cofactor>
</comment>
<dbReference type="PANTHER" id="PTHR46233">
    <property type="entry name" value="HYDROXYACYLGLUTATHIONE HYDROLASE GLOC"/>
    <property type="match status" value="1"/>
</dbReference>
<evidence type="ECO:0000313" key="6">
    <source>
        <dbReference type="EMBL" id="SDL71176.1"/>
    </source>
</evidence>
<keyword evidence="7" id="KW-1185">Reference proteome</keyword>
<name>A0A1G9MA83_9ACTN</name>
<evidence type="ECO:0000256" key="1">
    <source>
        <dbReference type="ARBA" id="ARBA00001947"/>
    </source>
</evidence>
<keyword evidence="4" id="KW-0862">Zinc</keyword>
<dbReference type="AlphaFoldDB" id="A0A1G9MA83"/>
<evidence type="ECO:0000256" key="2">
    <source>
        <dbReference type="ARBA" id="ARBA00022723"/>
    </source>
</evidence>
<dbReference type="STRING" id="686624.SAMN04488242_2502"/>
<sequence length="227" mass="24523">MLIHRLTVSPWQANCYLVRQHDRATDCIVVDPGLLGEESVVAEIDRLGLTPVALVGTHGHIDHVGDAHKLAERYEVPLWLSEPDQPLLTRPGLALSPNSAKFLPQMLGGTDELPPVRDLVTLAEEQEIGGFRVRTMLAPGHTKGSTVLDVTAGDQRVVFTGDVLFAGTIGRTDFPGGSMTEMRESLRRIKAGFDGALTLLPGHGAETTLDAELAGNPYLQDSFLEVD</sequence>
<dbReference type="InterPro" id="IPR036866">
    <property type="entry name" value="RibonucZ/Hydroxyglut_hydro"/>
</dbReference>